<reference evidence="3" key="1">
    <citation type="journal article" date="2019" name="Int. J. Syst. Evol. Microbiol.">
        <title>The Global Catalogue of Microorganisms (GCM) 10K type strain sequencing project: providing services to taxonomists for standard genome sequencing and annotation.</title>
        <authorList>
            <consortium name="The Broad Institute Genomics Platform"/>
            <consortium name="The Broad Institute Genome Sequencing Center for Infectious Disease"/>
            <person name="Wu L."/>
            <person name="Ma J."/>
        </authorList>
    </citation>
    <scope>NUCLEOTIDE SEQUENCE [LARGE SCALE GENOMIC DNA]</scope>
    <source>
        <strain evidence="3">CGMCC 1.15288</strain>
    </source>
</reference>
<dbReference type="EMBL" id="BMIA01000003">
    <property type="protein sequence ID" value="GGH46780.1"/>
    <property type="molecule type" value="Genomic_DNA"/>
</dbReference>
<feature type="compositionally biased region" description="Basic and acidic residues" evidence="1">
    <location>
        <begin position="54"/>
        <end position="69"/>
    </location>
</feature>
<sequence>MSEQTQIIEEDSELSREATVTPKKSKGKAGTAIAAGAAAGMGAIAYDAYAGDVHTGDVHTGDDTKKDETTPGGVPAGDDEAKSDSTESTAPADTVVAENNPVQDSIPAGQPNVFLIPDHLSIVNAPDDMSFNEAFAWSREKAGPAQLFEWKGELYHTCHPNEYAALPQEMKEIFQDMWLDNAFGFAELPAEGSMVSYDYEVEPAVEEVTDPSVATDSTTDSTATDSTVVAEEDSVSMDTDEYDIVYTQEDYDSDFDGLDEWVNPEDIA</sequence>
<feature type="compositionally biased region" description="Low complexity" evidence="1">
    <location>
        <begin position="210"/>
        <end position="229"/>
    </location>
</feature>
<comment type="caution">
    <text evidence="2">The sequence shown here is derived from an EMBL/GenBank/DDBJ whole genome shotgun (WGS) entry which is preliminary data.</text>
</comment>
<feature type="region of interest" description="Disordered" evidence="1">
    <location>
        <begin position="1"/>
        <end position="31"/>
    </location>
</feature>
<evidence type="ECO:0000313" key="2">
    <source>
        <dbReference type="EMBL" id="GGH46780.1"/>
    </source>
</evidence>
<evidence type="ECO:0000313" key="3">
    <source>
        <dbReference type="Proteomes" id="UP000600214"/>
    </source>
</evidence>
<dbReference type="RefSeq" id="WP_188936680.1">
    <property type="nucleotide sequence ID" value="NZ_BMIA01000003.1"/>
</dbReference>
<feature type="region of interest" description="Disordered" evidence="1">
    <location>
        <begin position="208"/>
        <end position="234"/>
    </location>
</feature>
<organism evidence="2 3">
    <name type="scientific">Dyadobacter endophyticus</name>
    <dbReference type="NCBI Taxonomy" id="1749036"/>
    <lineage>
        <taxon>Bacteria</taxon>
        <taxon>Pseudomonadati</taxon>
        <taxon>Bacteroidota</taxon>
        <taxon>Cytophagia</taxon>
        <taxon>Cytophagales</taxon>
        <taxon>Spirosomataceae</taxon>
        <taxon>Dyadobacter</taxon>
    </lineage>
</organism>
<evidence type="ECO:0000256" key="1">
    <source>
        <dbReference type="SAM" id="MobiDB-lite"/>
    </source>
</evidence>
<name>A0ABQ1Z3Q7_9BACT</name>
<dbReference type="Proteomes" id="UP000600214">
    <property type="component" value="Unassembled WGS sequence"/>
</dbReference>
<feature type="region of interest" description="Disordered" evidence="1">
    <location>
        <begin position="53"/>
        <end position="91"/>
    </location>
</feature>
<protein>
    <submittedName>
        <fullName evidence="2">Uncharacterized protein</fullName>
    </submittedName>
</protein>
<proteinExistence type="predicted"/>
<accession>A0ABQ1Z3Q7</accession>
<keyword evidence="3" id="KW-1185">Reference proteome</keyword>
<gene>
    <name evidence="2" type="ORF">GCM10007423_46780</name>
</gene>